<dbReference type="SUPFAM" id="SSF48619">
    <property type="entry name" value="Phospholipase A2, PLA2"/>
    <property type="match status" value="1"/>
</dbReference>
<dbReference type="GO" id="GO:0042130">
    <property type="term" value="P:negative regulation of T cell proliferation"/>
    <property type="evidence" value="ECO:0007669"/>
    <property type="project" value="TreeGrafter"/>
</dbReference>
<evidence type="ECO:0000256" key="6">
    <source>
        <dbReference type="PIRSR" id="PIRSR601211-3"/>
    </source>
</evidence>
<feature type="binding site" evidence="5">
    <location>
        <position position="62"/>
    </location>
    <ligand>
        <name>Ca(2+)</name>
        <dbReference type="ChEBI" id="CHEBI:29108"/>
    </ligand>
</feature>
<dbReference type="FunFam" id="1.20.90.10:FF:000001">
    <property type="entry name" value="Basic phospholipase A2 homolog"/>
    <property type="match status" value="1"/>
</dbReference>
<feature type="domain" description="Phospholipase A2-like central" evidence="8">
    <location>
        <begin position="35"/>
        <end position="149"/>
    </location>
</feature>
<dbReference type="SMART" id="SM00085">
    <property type="entry name" value="PA2c"/>
    <property type="match status" value="1"/>
</dbReference>
<dbReference type="PRINTS" id="PR00389">
    <property type="entry name" value="PHPHLIPASEA2"/>
</dbReference>
<name>A0A0A1WDQ3_ECHCO</name>
<keyword evidence="2" id="KW-0964">Secreted</keyword>
<dbReference type="CDD" id="cd00125">
    <property type="entry name" value="PLA2c"/>
    <property type="match status" value="1"/>
</dbReference>
<feature type="non-terminal residue" evidence="9">
    <location>
        <position position="1"/>
    </location>
</feature>
<keyword evidence="5" id="KW-0106">Calcium</keyword>
<evidence type="ECO:0000256" key="5">
    <source>
        <dbReference type="PIRSR" id="PIRSR601211-2"/>
    </source>
</evidence>
<keyword evidence="5" id="KW-0479">Metal-binding</keyword>
<dbReference type="GO" id="GO:0006644">
    <property type="term" value="P:phospholipid metabolic process"/>
    <property type="evidence" value="ECO:0007669"/>
    <property type="project" value="InterPro"/>
</dbReference>
<dbReference type="GO" id="GO:0047498">
    <property type="term" value="F:calcium-dependent phospholipase A2 activity"/>
    <property type="evidence" value="ECO:0007669"/>
    <property type="project" value="TreeGrafter"/>
</dbReference>
<feature type="active site" evidence="4">
    <location>
        <position position="80"/>
    </location>
</feature>
<evidence type="ECO:0000256" key="7">
    <source>
        <dbReference type="RuleBase" id="RU003654"/>
    </source>
</evidence>
<evidence type="ECO:0000256" key="2">
    <source>
        <dbReference type="ARBA" id="ARBA00022525"/>
    </source>
</evidence>
<protein>
    <submittedName>
        <fullName evidence="9">Phospholipase A2 Group IIA a</fullName>
    </submittedName>
</protein>
<accession>A0A0A1WDQ3</accession>
<feature type="disulfide bond" evidence="6">
    <location>
        <begin position="82"/>
        <end position="155"/>
    </location>
</feature>
<dbReference type="InterPro" id="IPR001211">
    <property type="entry name" value="PLA2"/>
</dbReference>
<dbReference type="GO" id="GO:0016042">
    <property type="term" value="P:lipid catabolic process"/>
    <property type="evidence" value="ECO:0007669"/>
    <property type="project" value="InterPro"/>
</dbReference>
<feature type="disulfide bond" evidence="6">
    <location>
        <begin position="61"/>
        <end position="77"/>
    </location>
</feature>
<dbReference type="Pfam" id="PF00068">
    <property type="entry name" value="Phospholip_A2_1"/>
    <property type="match status" value="1"/>
</dbReference>
<dbReference type="PANTHER" id="PTHR11716:SF9">
    <property type="entry name" value="PHOSPHOLIPASE A2, MEMBRANE ASSOCIATED"/>
    <property type="match status" value="1"/>
</dbReference>
<feature type="binding site" evidence="5">
    <location>
        <position position="60"/>
    </location>
    <ligand>
        <name>Ca(2+)</name>
        <dbReference type="ChEBI" id="CHEBI:29108"/>
    </ligand>
</feature>
<feature type="disulfide bond" evidence="6">
    <location>
        <begin position="108"/>
        <end position="119"/>
    </location>
</feature>
<dbReference type="Gene3D" id="1.20.90.10">
    <property type="entry name" value="Phospholipase A2 domain"/>
    <property type="match status" value="1"/>
</dbReference>
<evidence type="ECO:0000313" key="9">
    <source>
        <dbReference type="EMBL" id="JAC96557.1"/>
    </source>
</evidence>
<dbReference type="GO" id="GO:0050482">
    <property type="term" value="P:arachidonate secretion"/>
    <property type="evidence" value="ECO:0007669"/>
    <property type="project" value="InterPro"/>
</dbReference>
<dbReference type="InterPro" id="IPR036444">
    <property type="entry name" value="PLipase_A2_dom_sf"/>
</dbReference>
<sequence>CFAVVVDRGLPASAVGPAEGPGGAGTFSFFPVEGSVIELGKMIVQLTNKTPASYVSYGCFCGGGDRGKPKDATDRCCFVHSCCYDTLPDCSPKTDQYKYKWENGEIICENSTSCKKRICECDKAVAICLRENLKTYNKKYKIYPNILCRGEPDKC</sequence>
<organism evidence="9">
    <name type="scientific">Echis coloratus</name>
    <name type="common">Carpet viper</name>
    <dbReference type="NCBI Taxonomy" id="64175"/>
    <lineage>
        <taxon>Eukaryota</taxon>
        <taxon>Metazoa</taxon>
        <taxon>Chordata</taxon>
        <taxon>Craniata</taxon>
        <taxon>Vertebrata</taxon>
        <taxon>Euteleostomi</taxon>
        <taxon>Lepidosauria</taxon>
        <taxon>Squamata</taxon>
        <taxon>Bifurcata</taxon>
        <taxon>Unidentata</taxon>
        <taxon>Episquamata</taxon>
        <taxon>Toxicofera</taxon>
        <taxon>Serpentes</taxon>
        <taxon>Colubroidea</taxon>
        <taxon>Viperidae</taxon>
        <taxon>Viperinae</taxon>
        <taxon>Echis</taxon>
    </lineage>
</organism>
<feature type="active site" evidence="4">
    <location>
        <position position="122"/>
    </location>
</feature>
<dbReference type="GO" id="GO:0005509">
    <property type="term" value="F:calcium ion binding"/>
    <property type="evidence" value="ECO:0007669"/>
    <property type="project" value="InterPro"/>
</dbReference>
<dbReference type="PROSITE" id="PS00119">
    <property type="entry name" value="PA2_ASP"/>
    <property type="match status" value="1"/>
</dbReference>
<dbReference type="AlphaFoldDB" id="A0A0A1WDQ3"/>
<dbReference type="InterPro" id="IPR033112">
    <property type="entry name" value="PLA2_Asp_AS"/>
</dbReference>
<keyword evidence="3 6" id="KW-1015">Disulfide bond</keyword>
<reference evidence="9" key="1">
    <citation type="journal article" date="2014" name="Toxicon">
        <title>Testing the Toxicofera: comparative transcriptomics casts doubt on the single, early evolution of the reptile venom system.</title>
        <authorList>
            <person name="Hargreaves A.D."/>
            <person name="Swain M.T."/>
            <person name="Logan D.W."/>
            <person name="Mulley J.F."/>
        </authorList>
    </citation>
    <scope>NUCLEOTIDE SEQUENCE</scope>
</reference>
<dbReference type="InterPro" id="IPR016090">
    <property type="entry name" value="PLA2-like_dom"/>
</dbReference>
<evidence type="ECO:0000256" key="3">
    <source>
        <dbReference type="ARBA" id="ARBA00023157"/>
    </source>
</evidence>
<dbReference type="GO" id="GO:0005543">
    <property type="term" value="F:phospholipid binding"/>
    <property type="evidence" value="ECO:0007669"/>
    <property type="project" value="TreeGrafter"/>
</dbReference>
<dbReference type="GO" id="GO:0005576">
    <property type="term" value="C:extracellular region"/>
    <property type="evidence" value="ECO:0007669"/>
    <property type="project" value="UniProtKB-SubCell"/>
</dbReference>
<dbReference type="EMBL" id="GBUG01000075">
    <property type="protein sequence ID" value="JAC96557.1"/>
    <property type="molecule type" value="mRNA"/>
</dbReference>
<comment type="similarity">
    <text evidence="7">Belongs to the phospholipase A2 family.</text>
</comment>
<feature type="binding site" evidence="5">
    <location>
        <position position="64"/>
    </location>
    <ligand>
        <name>Ca(2+)</name>
        <dbReference type="ChEBI" id="CHEBI:29108"/>
    </ligand>
</feature>
<evidence type="ECO:0000259" key="8">
    <source>
        <dbReference type="SMART" id="SM00085"/>
    </source>
</evidence>
<feature type="disulfide bond" evidence="6">
    <location>
        <begin position="59"/>
        <end position="148"/>
    </location>
</feature>
<feature type="disulfide bond" evidence="6">
    <location>
        <begin position="76"/>
        <end position="128"/>
    </location>
</feature>
<comment type="subcellular location">
    <subcellularLocation>
        <location evidence="1">Secreted</location>
    </subcellularLocation>
</comment>
<evidence type="ECO:0000256" key="4">
    <source>
        <dbReference type="PIRSR" id="PIRSR601211-1"/>
    </source>
</evidence>
<feature type="disulfide bond" evidence="6">
    <location>
        <begin position="90"/>
        <end position="114"/>
    </location>
</feature>
<comment type="cofactor">
    <cofactor evidence="5">
        <name>Ca(2+)</name>
        <dbReference type="ChEBI" id="CHEBI:29108"/>
    </cofactor>
    <text evidence="5">Binds 1 Ca(2+) ion per subunit.</text>
</comment>
<evidence type="ECO:0000256" key="1">
    <source>
        <dbReference type="ARBA" id="ARBA00004613"/>
    </source>
</evidence>
<feature type="disulfide bond" evidence="6">
    <location>
        <begin position="83"/>
        <end position="121"/>
    </location>
</feature>
<dbReference type="PROSITE" id="PS00118">
    <property type="entry name" value="PA2_HIS"/>
    <property type="match status" value="1"/>
</dbReference>
<proteinExistence type="evidence at transcript level"/>
<dbReference type="InterPro" id="IPR033113">
    <property type="entry name" value="PLA2_histidine"/>
</dbReference>
<dbReference type="PANTHER" id="PTHR11716">
    <property type="entry name" value="PHOSPHOLIPASE A2 FAMILY MEMBER"/>
    <property type="match status" value="1"/>
</dbReference>